<sequence length="139" mass="14921">MQPANLSASGQYPEKLLTVQMHVRTLSFAVAFPCHRISTPHYQSAPHLPRLSLTHSDGRFTTSRQLPKLAQRHFAISVGENSVEGSSLRCGARQDIGVCRLPCFGGVEVVLLGNDAMQAGRICTGKLDVYVGAQAAGFG</sequence>
<dbReference type="KEGG" id="pno:SNOG_20118"/>
<gene>
    <name evidence="1" type="ORF">JI435_201180</name>
</gene>
<organism evidence="1 2">
    <name type="scientific">Phaeosphaeria nodorum (strain SN15 / ATCC MYA-4574 / FGSC 10173)</name>
    <name type="common">Glume blotch fungus</name>
    <name type="synonym">Parastagonospora nodorum</name>
    <dbReference type="NCBI Taxonomy" id="321614"/>
    <lineage>
        <taxon>Eukaryota</taxon>
        <taxon>Fungi</taxon>
        <taxon>Dikarya</taxon>
        <taxon>Ascomycota</taxon>
        <taxon>Pezizomycotina</taxon>
        <taxon>Dothideomycetes</taxon>
        <taxon>Pleosporomycetidae</taxon>
        <taxon>Pleosporales</taxon>
        <taxon>Pleosporineae</taxon>
        <taxon>Phaeosphaeriaceae</taxon>
        <taxon>Parastagonospora</taxon>
    </lineage>
</organism>
<keyword evidence="2" id="KW-1185">Reference proteome</keyword>
<evidence type="ECO:0000313" key="1">
    <source>
        <dbReference type="EMBL" id="QRD02536.1"/>
    </source>
</evidence>
<name>A0A7U2FC42_PHANO</name>
<dbReference type="Proteomes" id="UP000663193">
    <property type="component" value="Chromosome 14"/>
</dbReference>
<evidence type="ECO:0000313" key="2">
    <source>
        <dbReference type="Proteomes" id="UP000663193"/>
    </source>
</evidence>
<protein>
    <submittedName>
        <fullName evidence="1">Uncharacterized protein</fullName>
    </submittedName>
</protein>
<proteinExistence type="predicted"/>
<accession>A0A7U2FC42</accession>
<dbReference type="AlphaFoldDB" id="A0A7U2FC42"/>
<dbReference type="RefSeq" id="XP_001801535.1">
    <property type="nucleotide sequence ID" value="XM_001801483.1"/>
</dbReference>
<dbReference type="EMBL" id="CP069036">
    <property type="protein sequence ID" value="QRD02536.1"/>
    <property type="molecule type" value="Genomic_DNA"/>
</dbReference>
<dbReference type="VEuPathDB" id="FungiDB:JI435_201180"/>
<reference evidence="2" key="1">
    <citation type="journal article" date="2021" name="BMC Genomics">
        <title>Chromosome-level genome assembly and manually-curated proteome of model necrotroph Parastagonospora nodorum Sn15 reveals a genome-wide trove of candidate effector homologs, and redundancy of virulence-related functions within an accessory chromosome.</title>
        <authorList>
            <person name="Bertazzoni S."/>
            <person name="Jones D.A.B."/>
            <person name="Phan H.T."/>
            <person name="Tan K.-C."/>
            <person name="Hane J.K."/>
        </authorList>
    </citation>
    <scope>NUCLEOTIDE SEQUENCE [LARGE SCALE GENOMIC DNA]</scope>
    <source>
        <strain evidence="2">SN15 / ATCC MYA-4574 / FGSC 10173)</strain>
    </source>
</reference>